<dbReference type="STRING" id="649638.Trad_2709"/>
<dbReference type="AlphaFoldDB" id="D7CUY5"/>
<dbReference type="PANTHER" id="PTHR16214">
    <property type="entry name" value="TRANSMEMBRANE PROTEIN 260"/>
    <property type="match status" value="1"/>
</dbReference>
<protein>
    <recommendedName>
        <fullName evidence="4">DUF2723 domain-containing protein</fullName>
    </recommendedName>
</protein>
<sequence length="510" mass="56690">MRRPPRVLPAPRSPGCSRLPLLSALLALLLGWGYLATLLPGIGYSGDAIKFQYLGRVLGIPHAPGYPLYMVLNHLFVTLVPVGTLAYRANLLTALCAIGACLVLFKLLELLGVGRFVAFVMALTFGFSQTYWSQAIIAEVYALLVLFMVAVSFFLVRWHLRRRDRDFYLATALYALSFGHHLLAITLLPAFVYLVVVTDRSVFVQPKKVLWVLAVITLGAAQYLYLFWRLADPQTPYIEGFTGENVFHFVTGGPFKPYMFAFTPAQLVQNRLPLFLSFMRTDMPVLGLGVVGATFVRRALRPVRVFLLLYFLSNALYAVNYDIPDIEGYFLPNDLVLAIFAALALGRVTRGVRGRGARGTNRTKRCGAWRLGVLLLLPLTLYVTNYHAVDLSGHRWLQRDTEAALAAIGEDALIIAPDYARGQALLYYLIGYGWGETRNLHATNIGWVWGRLRSYLEDGAPLPTLGRRGPQAGLALYAFPCQRGLFEAAGLMVTRPADHLPALCRLEAAF</sequence>
<feature type="transmembrane region" description="Helical" evidence="1">
    <location>
        <begin position="94"/>
        <end position="125"/>
    </location>
</feature>
<reference evidence="3" key="1">
    <citation type="submission" date="2010-05" db="EMBL/GenBank/DDBJ databases">
        <title>The complete genome of Truepera radiovictris DSM 17093.</title>
        <authorList>
            <consortium name="US DOE Joint Genome Institute (JGI-PGF)"/>
            <person name="Lucas S."/>
            <person name="Copeland A."/>
            <person name="Lapidus A."/>
            <person name="Glavina del Rio T."/>
            <person name="Dalin E."/>
            <person name="Tice H."/>
            <person name="Bruce D."/>
            <person name="Goodwin L."/>
            <person name="Pitluck S."/>
            <person name="Kyrpides N."/>
            <person name="Mavromatis K."/>
            <person name="Ovchinnikova G."/>
            <person name="Munk A.C."/>
            <person name="Detter J.C."/>
            <person name="Han C."/>
            <person name="Tapia R."/>
            <person name="Land M."/>
            <person name="Hauser L."/>
            <person name="Markowitz V."/>
            <person name="Cheng J.-F."/>
            <person name="Hugenholtz P."/>
            <person name="Woyke T."/>
            <person name="Wu D."/>
            <person name="Tindall B."/>
            <person name="Pomrenke H.G."/>
            <person name="Brambilla E."/>
            <person name="Klenk H.-P."/>
            <person name="Eisen J.A."/>
        </authorList>
    </citation>
    <scope>NUCLEOTIDE SEQUENCE [LARGE SCALE GENOMIC DNA]</scope>
    <source>
        <strain evidence="3">DSM 17093 / CIP 108686 / LMG 22925 / RQ-24</strain>
    </source>
</reference>
<feature type="transmembrane region" description="Helical" evidence="1">
    <location>
        <begin position="329"/>
        <end position="348"/>
    </location>
</feature>
<name>D7CUY5_TRURR</name>
<dbReference type="InterPro" id="IPR021280">
    <property type="entry name" value="TMEM260-like"/>
</dbReference>
<keyword evidence="3" id="KW-1185">Reference proteome</keyword>
<accession>D7CUY5</accession>
<gene>
    <name evidence="2" type="ordered locus">Trad_2709</name>
</gene>
<dbReference type="Proteomes" id="UP000000379">
    <property type="component" value="Chromosome"/>
</dbReference>
<proteinExistence type="predicted"/>
<dbReference type="HOGENOM" id="CLU_534129_0_0_0"/>
<reference evidence="2 3" key="2">
    <citation type="journal article" date="2011" name="Stand. Genomic Sci.">
        <title>Complete genome sequence of Truepera radiovictrix type strain (RQ-24).</title>
        <authorList>
            <person name="Ivanova N."/>
            <person name="Rohde C."/>
            <person name="Munk C."/>
            <person name="Nolan M."/>
            <person name="Lucas S."/>
            <person name="Del Rio T.G."/>
            <person name="Tice H."/>
            <person name="Deshpande S."/>
            <person name="Cheng J.F."/>
            <person name="Tapia R."/>
            <person name="Han C."/>
            <person name="Goodwin L."/>
            <person name="Pitluck S."/>
            <person name="Liolios K."/>
            <person name="Mavromatis K."/>
            <person name="Mikhailova N."/>
            <person name="Pati A."/>
            <person name="Chen A."/>
            <person name="Palaniappan K."/>
            <person name="Land M."/>
            <person name="Hauser L."/>
            <person name="Chang Y.J."/>
            <person name="Jeffries C.D."/>
            <person name="Brambilla E."/>
            <person name="Rohde M."/>
            <person name="Goker M."/>
            <person name="Tindall B.J."/>
            <person name="Woyke T."/>
            <person name="Bristow J."/>
            <person name="Eisen J.A."/>
            <person name="Markowitz V."/>
            <person name="Hugenholtz P."/>
            <person name="Kyrpides N.C."/>
            <person name="Klenk H.P."/>
            <person name="Lapidus A."/>
        </authorList>
    </citation>
    <scope>NUCLEOTIDE SEQUENCE [LARGE SCALE GENOMIC DNA]</scope>
    <source>
        <strain evidence="3">DSM 17093 / CIP 108686 / LMG 22925 / RQ-24</strain>
    </source>
</reference>
<feature type="transmembrane region" description="Helical" evidence="1">
    <location>
        <begin position="21"/>
        <end position="46"/>
    </location>
</feature>
<feature type="transmembrane region" description="Helical" evidence="1">
    <location>
        <begin position="209"/>
        <end position="228"/>
    </location>
</feature>
<dbReference type="InterPro" id="IPR052724">
    <property type="entry name" value="GT117_domain-containing"/>
</dbReference>
<dbReference type="RefSeq" id="WP_013179172.1">
    <property type="nucleotide sequence ID" value="NC_014221.1"/>
</dbReference>
<keyword evidence="1" id="KW-0812">Transmembrane</keyword>
<organism evidence="2 3">
    <name type="scientific">Truepera radiovictrix (strain DSM 17093 / CIP 108686 / LMG 22925 / RQ-24)</name>
    <dbReference type="NCBI Taxonomy" id="649638"/>
    <lineage>
        <taxon>Bacteria</taxon>
        <taxon>Thermotogati</taxon>
        <taxon>Deinococcota</taxon>
        <taxon>Deinococci</taxon>
        <taxon>Trueperales</taxon>
        <taxon>Trueperaceae</taxon>
        <taxon>Truepera</taxon>
    </lineage>
</organism>
<feature type="transmembrane region" description="Helical" evidence="1">
    <location>
        <begin position="305"/>
        <end position="323"/>
    </location>
</feature>
<dbReference type="PANTHER" id="PTHR16214:SF3">
    <property type="entry name" value="TRANSMEMBRANE PROTEIN 260"/>
    <property type="match status" value="1"/>
</dbReference>
<evidence type="ECO:0000256" key="1">
    <source>
        <dbReference type="SAM" id="Phobius"/>
    </source>
</evidence>
<keyword evidence="1" id="KW-1133">Transmembrane helix</keyword>
<feature type="transmembrane region" description="Helical" evidence="1">
    <location>
        <begin position="66"/>
        <end position="87"/>
    </location>
</feature>
<dbReference type="EMBL" id="CP002049">
    <property type="protein sequence ID" value="ADI15812.1"/>
    <property type="molecule type" value="Genomic_DNA"/>
</dbReference>
<feature type="transmembrane region" description="Helical" evidence="1">
    <location>
        <begin position="368"/>
        <end position="389"/>
    </location>
</feature>
<dbReference type="eggNOG" id="COG1807">
    <property type="taxonomic scope" value="Bacteria"/>
</dbReference>
<feature type="transmembrane region" description="Helical" evidence="1">
    <location>
        <begin position="131"/>
        <end position="155"/>
    </location>
</feature>
<dbReference type="KEGG" id="tra:Trad_2709"/>
<keyword evidence="1" id="KW-0472">Membrane</keyword>
<evidence type="ECO:0000313" key="2">
    <source>
        <dbReference type="EMBL" id="ADI15812.1"/>
    </source>
</evidence>
<dbReference type="Pfam" id="PF11028">
    <property type="entry name" value="TMEM260-like"/>
    <property type="match status" value="1"/>
</dbReference>
<evidence type="ECO:0008006" key="4">
    <source>
        <dbReference type="Google" id="ProtNLM"/>
    </source>
</evidence>
<dbReference type="OrthoDB" id="9816405at2"/>
<feature type="transmembrane region" description="Helical" evidence="1">
    <location>
        <begin position="167"/>
        <end position="197"/>
    </location>
</feature>
<evidence type="ECO:0000313" key="3">
    <source>
        <dbReference type="Proteomes" id="UP000000379"/>
    </source>
</evidence>